<dbReference type="AlphaFoldDB" id="A0A6J0MMC4"/>
<keyword evidence="4" id="KW-1185">Reference proteome</keyword>
<evidence type="ECO:0000259" key="2">
    <source>
        <dbReference type="Pfam" id="PF14111"/>
    </source>
</evidence>
<dbReference type="InterPro" id="IPR025836">
    <property type="entry name" value="Zn_knuckle_CX2CX4HX4C"/>
</dbReference>
<dbReference type="GeneID" id="108844853"/>
<gene>
    <name evidence="5" type="primary">LOC108844853</name>
</gene>
<accession>A0A6J0MMC4</accession>
<dbReference type="Pfam" id="PF14111">
    <property type="entry name" value="DUF4283"/>
    <property type="match status" value="1"/>
</dbReference>
<evidence type="ECO:0000313" key="4">
    <source>
        <dbReference type="Proteomes" id="UP000504610"/>
    </source>
</evidence>
<dbReference type="OrthoDB" id="852325at2759"/>
<dbReference type="PANTHER" id="PTHR31286">
    <property type="entry name" value="GLYCINE-RICH CELL WALL STRUCTURAL PROTEIN 1.8-LIKE"/>
    <property type="match status" value="1"/>
</dbReference>
<protein>
    <submittedName>
        <fullName evidence="5">Uncharacterized protein LOC108844853</fullName>
    </submittedName>
</protein>
<dbReference type="RefSeq" id="XP_018473647.2">
    <property type="nucleotide sequence ID" value="XM_018618145.2"/>
</dbReference>
<proteinExistence type="predicted"/>
<dbReference type="PANTHER" id="PTHR31286:SF178">
    <property type="entry name" value="DUF4283 DOMAIN-CONTAINING PROTEIN"/>
    <property type="match status" value="1"/>
</dbReference>
<organism evidence="4 5">
    <name type="scientific">Raphanus sativus</name>
    <name type="common">Radish</name>
    <name type="synonym">Raphanus raphanistrum var. sativus</name>
    <dbReference type="NCBI Taxonomy" id="3726"/>
    <lineage>
        <taxon>Eukaryota</taxon>
        <taxon>Viridiplantae</taxon>
        <taxon>Streptophyta</taxon>
        <taxon>Embryophyta</taxon>
        <taxon>Tracheophyta</taxon>
        <taxon>Spermatophyta</taxon>
        <taxon>Magnoliopsida</taxon>
        <taxon>eudicotyledons</taxon>
        <taxon>Gunneridae</taxon>
        <taxon>Pentapetalae</taxon>
        <taxon>rosids</taxon>
        <taxon>malvids</taxon>
        <taxon>Brassicales</taxon>
        <taxon>Brassicaceae</taxon>
        <taxon>Brassiceae</taxon>
        <taxon>Raphanus</taxon>
    </lineage>
</organism>
<reference evidence="4" key="1">
    <citation type="journal article" date="2019" name="Database">
        <title>The radish genome database (RadishGD): an integrated information resource for radish genomics.</title>
        <authorList>
            <person name="Yu H.J."/>
            <person name="Baek S."/>
            <person name="Lee Y.J."/>
            <person name="Cho A."/>
            <person name="Mun J.H."/>
        </authorList>
    </citation>
    <scope>NUCLEOTIDE SEQUENCE [LARGE SCALE GENOMIC DNA]</scope>
    <source>
        <strain evidence="4">cv. WK10039</strain>
    </source>
</reference>
<evidence type="ECO:0000259" key="3">
    <source>
        <dbReference type="Pfam" id="PF14392"/>
    </source>
</evidence>
<feature type="region of interest" description="Disordered" evidence="1">
    <location>
        <begin position="452"/>
        <end position="482"/>
    </location>
</feature>
<dbReference type="InterPro" id="IPR040256">
    <property type="entry name" value="At4g02000-like"/>
</dbReference>
<evidence type="ECO:0000256" key="1">
    <source>
        <dbReference type="SAM" id="MobiDB-lite"/>
    </source>
</evidence>
<dbReference type="Proteomes" id="UP000504610">
    <property type="component" value="Chromosome 1"/>
</dbReference>
<dbReference type="Pfam" id="PF14392">
    <property type="entry name" value="zf-CCHC_4"/>
    <property type="match status" value="1"/>
</dbReference>
<sequence>MSSQLDKALLDLSLEEEEDVPFLLPDTPEYCSAGRNSLSLVGRLLNPSYQKMSDLILDMPRKWQLYDRVRGVALSRERFQFIFKYEHDLLDILNRGVHTFKLWPLVMERWVEKPPEDYLQHIMVWVQMRNIPVNHYTKKALWALGDFAGQVVEVAFDPEKPQVKDYIRVLVKFNVARPLRRFKTVTTPGGEEIKIRYDYERLQKRCYTCQRLTHERDDCPFFLKKKEDLENAGASSAESKKLEALERLDENDPLCGIIPETLLGRDAVSGKPKINEDVMEGMRTYLAVVEGPEREARVERVKKSLLDLENDPIGRKTALMLEPEPRITKDLDKGKGVVFDFSKQSKGPISTDKLMASAITAGACILQSGKVVTAMLEPDDLTSSTFSLISQKSSTGFTTGFFETSMSGTNLKKGRARKRPGTFKRRNNGKAVLKEDKDTCKKIGEGVMTISKRKAKDDVEPSQSSARFKKPLVVPSEGPSNI</sequence>
<dbReference type="InterPro" id="IPR025558">
    <property type="entry name" value="DUF4283"/>
</dbReference>
<name>A0A6J0MMC4_RAPSA</name>
<dbReference type="KEGG" id="rsz:108844853"/>
<evidence type="ECO:0000313" key="5">
    <source>
        <dbReference type="RefSeq" id="XP_018473647.2"/>
    </source>
</evidence>
<feature type="domain" description="DUF4283" evidence="2">
    <location>
        <begin position="34"/>
        <end position="113"/>
    </location>
</feature>
<feature type="domain" description="Zinc knuckle CX2CX4HX4C" evidence="3">
    <location>
        <begin position="175"/>
        <end position="221"/>
    </location>
</feature>
<reference evidence="5" key="2">
    <citation type="submission" date="2025-08" db="UniProtKB">
        <authorList>
            <consortium name="RefSeq"/>
        </authorList>
    </citation>
    <scope>IDENTIFICATION</scope>
    <source>
        <tissue evidence="5">Leaf</tissue>
    </source>
</reference>